<sequence>MSQEHSISTSESIAVTTERAARFIVRQGYGIGHSTGLSGDSPMQLQFGDSFTIFGGLDPTDTHGPVGTFLRFIGFFKRQRRLLICDLRISKAGLNPWKMQVYGSQHMDEARKLCDALKHHFHVNLHVKLMSESTRREMLWEDLD</sequence>
<dbReference type="EMBL" id="MGEH01000019">
    <property type="protein sequence ID" value="OGL79013.1"/>
    <property type="molecule type" value="Genomic_DNA"/>
</dbReference>
<evidence type="ECO:0000313" key="2">
    <source>
        <dbReference type="Proteomes" id="UP000176603"/>
    </source>
</evidence>
<comment type="caution">
    <text evidence="1">The sequence shown here is derived from an EMBL/GenBank/DDBJ whole genome shotgun (WGS) entry which is preliminary data.</text>
</comment>
<dbReference type="Proteomes" id="UP000176603">
    <property type="component" value="Unassembled WGS sequence"/>
</dbReference>
<evidence type="ECO:0000313" key="1">
    <source>
        <dbReference type="EMBL" id="OGL79013.1"/>
    </source>
</evidence>
<dbReference type="AlphaFoldDB" id="A0A1F7UL64"/>
<gene>
    <name evidence="1" type="ORF">A3E39_03640</name>
</gene>
<organism evidence="1 2">
    <name type="scientific">Candidatus Uhrbacteria bacterium RIFCSPHIGHO2_12_FULL_60_25</name>
    <dbReference type="NCBI Taxonomy" id="1802399"/>
    <lineage>
        <taxon>Bacteria</taxon>
        <taxon>Candidatus Uhriibacteriota</taxon>
    </lineage>
</organism>
<name>A0A1F7UL64_9BACT</name>
<accession>A0A1F7UL64</accession>
<protein>
    <submittedName>
        <fullName evidence="1">Uncharacterized protein</fullName>
    </submittedName>
</protein>
<proteinExistence type="predicted"/>
<reference evidence="1 2" key="1">
    <citation type="journal article" date="2016" name="Nat. Commun.">
        <title>Thousands of microbial genomes shed light on interconnected biogeochemical processes in an aquifer system.</title>
        <authorList>
            <person name="Anantharaman K."/>
            <person name="Brown C.T."/>
            <person name="Hug L.A."/>
            <person name="Sharon I."/>
            <person name="Castelle C.J."/>
            <person name="Probst A.J."/>
            <person name="Thomas B.C."/>
            <person name="Singh A."/>
            <person name="Wilkins M.J."/>
            <person name="Karaoz U."/>
            <person name="Brodie E.L."/>
            <person name="Williams K.H."/>
            <person name="Hubbard S.S."/>
            <person name="Banfield J.F."/>
        </authorList>
    </citation>
    <scope>NUCLEOTIDE SEQUENCE [LARGE SCALE GENOMIC DNA]</scope>
</reference>